<dbReference type="InterPro" id="IPR001680">
    <property type="entry name" value="WD40_rpt"/>
</dbReference>
<sequence length="606" mass="67904">MEHLVSVGRRKLDYWSVPTGQLLWSLATRDKIIALAFSEDDEQLYIANRANHVLVIDVQTGEEADSFTFADWNEDERQEYKYRRVPMYADFMVGLGLLGVAYRQRPINLWDIEEHEFVGLFHGSTVPYSVELLIHAFIFNPNPEINLAAVSYQNGSTYVFDPELQKVQATADTDATVLAASPDGTVLAIGSGNGFIKLYDFETMKLLHQIFLHQKAIRSIVFNSSGLRLFEIRGNYCNVWEPSALVRRTQNTCDESRIDNSDGVTLVPRTNIMRMVDDEKTITALATHHSSDHVFCGRENGSVAVYATKTGKPVQELFCDSQNVAIDFLDWNELRGLLASGNRSGRLLVRKLTKVSPGPFELGEVIIDVSPTSVVSQILVSPDGERLLVSINEYDTFWDLTSASLVHKSEYPQPRPPWRWANHPDGETLLLFEGSNLKSYKWATLEDDTTQSTMTNGRDLGLTDIAVTSLYFPSQCRHAFLVASSTTAANTGASYRLLPAKVFSLKTELTTCASVSLETIKDLKAVVGTYKSWLVYLQHGGWVCTINIDTASHDRFYLRNFLVPLHWHGVDTNPMVVTPKGSVVMAVEDEIAVFHNGLDFEEKVLV</sequence>
<accession>A0A194VTC1</accession>
<evidence type="ECO:0000259" key="1">
    <source>
        <dbReference type="Pfam" id="PF12894"/>
    </source>
</evidence>
<proteinExistence type="predicted"/>
<dbReference type="EMBL" id="CM003100">
    <property type="protein sequence ID" value="KUI67446.1"/>
    <property type="molecule type" value="Genomic_DNA"/>
</dbReference>
<gene>
    <name evidence="2" type="ORF">VM1G_02907</name>
</gene>
<dbReference type="InterPro" id="IPR015943">
    <property type="entry name" value="WD40/YVTN_repeat-like_dom_sf"/>
</dbReference>
<dbReference type="Gene3D" id="2.130.10.10">
    <property type="entry name" value="YVTN repeat-like/Quinoprotein amine dehydrogenase"/>
    <property type="match status" value="3"/>
</dbReference>
<dbReference type="PANTHER" id="PTHR19879:SF9">
    <property type="entry name" value="TRANSCRIPTION INITIATION FACTOR TFIID SUBUNIT 5"/>
    <property type="match status" value="1"/>
</dbReference>
<reference evidence="2" key="1">
    <citation type="submission" date="2014-12" db="EMBL/GenBank/DDBJ databases">
        <title>Genome Sequence of Valsa Canker Pathogens Uncovers a Specific Adaption of Colonization on Woody Bark.</title>
        <authorList>
            <person name="Yin Z."/>
            <person name="Liu H."/>
            <person name="Gao X."/>
            <person name="Li Z."/>
            <person name="Song N."/>
            <person name="Ke X."/>
            <person name="Dai Q."/>
            <person name="Wu Y."/>
            <person name="Sun Y."/>
            <person name="Xu J.-R."/>
            <person name="Kang Z.K."/>
            <person name="Wang L."/>
            <person name="Huang L."/>
        </authorList>
    </citation>
    <scope>NUCLEOTIDE SEQUENCE [LARGE SCALE GENOMIC DNA]</scope>
    <source>
        <strain evidence="2">03-8</strain>
    </source>
</reference>
<dbReference type="AlphaFoldDB" id="A0A194VTC1"/>
<dbReference type="OrthoDB" id="194358at2759"/>
<dbReference type="SMR" id="A0A194VTC1"/>
<dbReference type="SMART" id="SM00320">
    <property type="entry name" value="WD40"/>
    <property type="match status" value="5"/>
</dbReference>
<evidence type="ECO:0000313" key="3">
    <source>
        <dbReference type="Proteomes" id="UP000078559"/>
    </source>
</evidence>
<name>A0A194VTC1_CYTMA</name>
<feature type="domain" description="Anaphase-promoting complex subunit 4-like WD40" evidence="1">
    <location>
        <begin position="142"/>
        <end position="223"/>
    </location>
</feature>
<dbReference type="Proteomes" id="UP000078559">
    <property type="component" value="Chromosome 3"/>
</dbReference>
<evidence type="ECO:0000313" key="2">
    <source>
        <dbReference type="EMBL" id="KUI67446.1"/>
    </source>
</evidence>
<dbReference type="InterPro" id="IPR011047">
    <property type="entry name" value="Quinoprotein_ADH-like_sf"/>
</dbReference>
<dbReference type="SUPFAM" id="SSF50998">
    <property type="entry name" value="Quinoprotein alcohol dehydrogenase-like"/>
    <property type="match status" value="1"/>
</dbReference>
<protein>
    <recommendedName>
        <fullName evidence="1">Anaphase-promoting complex subunit 4-like WD40 domain-containing protein</fullName>
    </recommendedName>
</protein>
<keyword evidence="3" id="KW-1185">Reference proteome</keyword>
<organism evidence="2 3">
    <name type="scientific">Cytospora mali</name>
    <name type="common">Apple Valsa canker fungus</name>
    <name type="synonym">Valsa mali</name>
    <dbReference type="NCBI Taxonomy" id="578113"/>
    <lineage>
        <taxon>Eukaryota</taxon>
        <taxon>Fungi</taxon>
        <taxon>Dikarya</taxon>
        <taxon>Ascomycota</taxon>
        <taxon>Pezizomycotina</taxon>
        <taxon>Sordariomycetes</taxon>
        <taxon>Sordariomycetidae</taxon>
        <taxon>Diaporthales</taxon>
        <taxon>Cytosporaceae</taxon>
        <taxon>Cytospora</taxon>
    </lineage>
</organism>
<dbReference type="InterPro" id="IPR024977">
    <property type="entry name" value="Apc4-like_WD40_dom"/>
</dbReference>
<dbReference type="PANTHER" id="PTHR19879">
    <property type="entry name" value="TRANSCRIPTION INITIATION FACTOR TFIID"/>
    <property type="match status" value="1"/>
</dbReference>
<dbReference type="Pfam" id="PF12894">
    <property type="entry name" value="ANAPC4_WD40"/>
    <property type="match status" value="1"/>
</dbReference>